<reference evidence="2 3" key="1">
    <citation type="submission" date="2019-05" db="EMBL/GenBank/DDBJ databases">
        <title>Emergence of the Ug99 lineage of the wheat stem rust pathogen through somatic hybridization.</title>
        <authorList>
            <person name="Li F."/>
            <person name="Upadhyaya N.M."/>
            <person name="Sperschneider J."/>
            <person name="Matny O."/>
            <person name="Nguyen-Phuc H."/>
            <person name="Mago R."/>
            <person name="Raley C."/>
            <person name="Miller M.E."/>
            <person name="Silverstein K.A.T."/>
            <person name="Henningsen E."/>
            <person name="Hirsch C.D."/>
            <person name="Visser B."/>
            <person name="Pretorius Z.A."/>
            <person name="Steffenson B.J."/>
            <person name="Schwessinger B."/>
            <person name="Dodds P.N."/>
            <person name="Figueroa M."/>
        </authorList>
    </citation>
    <scope>NUCLEOTIDE SEQUENCE [LARGE SCALE GENOMIC DNA]</scope>
    <source>
        <strain evidence="2 3">Ug99</strain>
    </source>
</reference>
<evidence type="ECO:0000313" key="3">
    <source>
        <dbReference type="Proteomes" id="UP000325313"/>
    </source>
</evidence>
<dbReference type="Proteomes" id="UP000325313">
    <property type="component" value="Unassembled WGS sequence"/>
</dbReference>
<proteinExistence type="predicted"/>
<sequence length="75" mass="8385">MKREAGEDVYIPAQDRPTWTTLSLENHHHHQPTPLVINNEPIQSNPITQPSLRPAPASRPSPSHPTTLSPISQEH</sequence>
<evidence type="ECO:0000256" key="1">
    <source>
        <dbReference type="SAM" id="MobiDB-lite"/>
    </source>
</evidence>
<dbReference type="EMBL" id="VDEP01000506">
    <property type="protein sequence ID" value="KAA1068031.1"/>
    <property type="molecule type" value="Genomic_DNA"/>
</dbReference>
<protein>
    <submittedName>
        <fullName evidence="2">Uncharacterized protein</fullName>
    </submittedName>
</protein>
<name>A0A5B0LUD7_PUCGR</name>
<dbReference type="AlphaFoldDB" id="A0A5B0LUD7"/>
<feature type="compositionally biased region" description="Polar residues" evidence="1">
    <location>
        <begin position="66"/>
        <end position="75"/>
    </location>
</feature>
<evidence type="ECO:0000313" key="2">
    <source>
        <dbReference type="EMBL" id="KAA1068031.1"/>
    </source>
</evidence>
<feature type="region of interest" description="Disordered" evidence="1">
    <location>
        <begin position="1"/>
        <end position="75"/>
    </location>
</feature>
<accession>A0A5B0LUD7</accession>
<comment type="caution">
    <text evidence="2">The sequence shown here is derived from an EMBL/GenBank/DDBJ whole genome shotgun (WGS) entry which is preliminary data.</text>
</comment>
<organism evidence="2 3">
    <name type="scientific">Puccinia graminis f. sp. tritici</name>
    <dbReference type="NCBI Taxonomy" id="56615"/>
    <lineage>
        <taxon>Eukaryota</taxon>
        <taxon>Fungi</taxon>
        <taxon>Dikarya</taxon>
        <taxon>Basidiomycota</taxon>
        <taxon>Pucciniomycotina</taxon>
        <taxon>Pucciniomycetes</taxon>
        <taxon>Pucciniales</taxon>
        <taxon>Pucciniaceae</taxon>
        <taxon>Puccinia</taxon>
    </lineage>
</organism>
<feature type="compositionally biased region" description="Polar residues" evidence="1">
    <location>
        <begin position="40"/>
        <end position="49"/>
    </location>
</feature>
<gene>
    <name evidence="2" type="ORF">PGTUg99_001368</name>
</gene>